<keyword evidence="2" id="KW-0812">Transmembrane</keyword>
<comment type="caution">
    <text evidence="5">The sequence shown here is derived from an EMBL/GenBank/DDBJ whole genome shotgun (WGS) entry which is preliminary data.</text>
</comment>
<dbReference type="Proteomes" id="UP001558613">
    <property type="component" value="Unassembled WGS sequence"/>
</dbReference>
<dbReference type="PANTHER" id="PTHR21063:SF4">
    <property type="entry name" value="CD48 ANTIGEN-RELATED"/>
    <property type="match status" value="1"/>
</dbReference>
<feature type="transmembrane region" description="Helical" evidence="2">
    <location>
        <begin position="441"/>
        <end position="466"/>
    </location>
</feature>
<dbReference type="PANTHER" id="PTHR21063">
    <property type="entry name" value="LFA-3"/>
    <property type="match status" value="1"/>
</dbReference>
<dbReference type="InterPro" id="IPR036179">
    <property type="entry name" value="Ig-like_dom_sf"/>
</dbReference>
<evidence type="ECO:0000256" key="1">
    <source>
        <dbReference type="SAM" id="MobiDB-lite"/>
    </source>
</evidence>
<feature type="region of interest" description="Disordered" evidence="1">
    <location>
        <begin position="481"/>
        <end position="509"/>
    </location>
</feature>
<dbReference type="InterPro" id="IPR003599">
    <property type="entry name" value="Ig_sub"/>
</dbReference>
<evidence type="ECO:0000313" key="6">
    <source>
        <dbReference type="Proteomes" id="UP001558613"/>
    </source>
</evidence>
<keyword evidence="3" id="KW-0732">Signal</keyword>
<dbReference type="SUPFAM" id="SSF48726">
    <property type="entry name" value="Immunoglobulin"/>
    <property type="match status" value="4"/>
</dbReference>
<feature type="domain" description="Ig-like" evidence="4">
    <location>
        <begin position="10"/>
        <end position="121"/>
    </location>
</feature>
<proteinExistence type="predicted"/>
<dbReference type="Gene3D" id="2.60.40.10">
    <property type="entry name" value="Immunoglobulins"/>
    <property type="match status" value="4"/>
</dbReference>
<evidence type="ECO:0000313" key="5">
    <source>
        <dbReference type="EMBL" id="KAL1252089.1"/>
    </source>
</evidence>
<keyword evidence="6" id="KW-1185">Reference proteome</keyword>
<dbReference type="InterPro" id="IPR013783">
    <property type="entry name" value="Ig-like_fold"/>
</dbReference>
<sequence>MKIVLTVLIPLFAIGVFIDGKETSNVELESVMEGDSVTLKSGVTHLQTDDEIEWRFNGNRIAKIKRDSIKISAPETFGDRLNLDNQTGDLKISNIKKTDSGQYKLKVSTTRGSPEMTFTVNVLPAGAVMKVTLMKGDLVTLLADPTDMQGCDVIKWRFRHQNSLVAEIDRKTGIISTSDGRFRDGLQLDNQTGSLTIKNIGTNHSGIYEVDISSNISSYTIHRIQSFNVTVMAHVKPVSVMEGDSVTLHTGLTEVQTEDQILWKFGDEVIARLNNRCSNKWNNICLKPQTGDLNISSIRRIQHGDYKVEINTRRMILNRTYNMNITDAVKPLSVKEGDPVTLQAVIEIQNDDLIQWMFENTLIAEIDKASKKKKTYDDQVERFRDRLNIQTGSLIITNTKTADSGPYELKIHNNRYTINQTISVTVTGSDDHKGSGLSPGAAAPIAVVVVGILAAVVVAAVVIYFCRKISTLQRCMAENGQNHKKQDTDDPNENAKLANNPETENSSSL</sequence>
<evidence type="ECO:0000256" key="3">
    <source>
        <dbReference type="SAM" id="SignalP"/>
    </source>
</evidence>
<dbReference type="EMBL" id="JAYMGO010000022">
    <property type="protein sequence ID" value="KAL1252089.1"/>
    <property type="molecule type" value="Genomic_DNA"/>
</dbReference>
<feature type="chain" id="PRO_5047011594" description="Ig-like domain-containing protein" evidence="3">
    <location>
        <begin position="21"/>
        <end position="509"/>
    </location>
</feature>
<dbReference type="Pfam" id="PF13927">
    <property type="entry name" value="Ig_3"/>
    <property type="match status" value="1"/>
</dbReference>
<reference evidence="5 6" key="1">
    <citation type="submission" date="2023-09" db="EMBL/GenBank/DDBJ databases">
        <authorList>
            <person name="Wang M."/>
        </authorList>
    </citation>
    <scope>NUCLEOTIDE SEQUENCE [LARGE SCALE GENOMIC DNA]</scope>
    <source>
        <strain evidence="5">GT-2023</strain>
        <tissue evidence="5">Liver</tissue>
    </source>
</reference>
<evidence type="ECO:0000259" key="4">
    <source>
        <dbReference type="PROSITE" id="PS50835"/>
    </source>
</evidence>
<gene>
    <name evidence="5" type="ORF">QQF64_019885</name>
</gene>
<dbReference type="SMART" id="SM00409">
    <property type="entry name" value="IG"/>
    <property type="match status" value="4"/>
</dbReference>
<feature type="signal peptide" evidence="3">
    <location>
        <begin position="1"/>
        <end position="20"/>
    </location>
</feature>
<keyword evidence="2" id="KW-0472">Membrane</keyword>
<accession>A0ABR3LK44</accession>
<dbReference type="InterPro" id="IPR013106">
    <property type="entry name" value="Ig_V-set"/>
</dbReference>
<organism evidence="5 6">
    <name type="scientific">Cirrhinus molitorella</name>
    <name type="common">mud carp</name>
    <dbReference type="NCBI Taxonomy" id="172907"/>
    <lineage>
        <taxon>Eukaryota</taxon>
        <taxon>Metazoa</taxon>
        <taxon>Chordata</taxon>
        <taxon>Craniata</taxon>
        <taxon>Vertebrata</taxon>
        <taxon>Euteleostomi</taxon>
        <taxon>Actinopterygii</taxon>
        <taxon>Neopterygii</taxon>
        <taxon>Teleostei</taxon>
        <taxon>Ostariophysi</taxon>
        <taxon>Cypriniformes</taxon>
        <taxon>Cyprinidae</taxon>
        <taxon>Labeoninae</taxon>
        <taxon>Labeonini</taxon>
        <taxon>Cirrhinus</taxon>
    </lineage>
</organism>
<dbReference type="InterPro" id="IPR007110">
    <property type="entry name" value="Ig-like_dom"/>
</dbReference>
<protein>
    <recommendedName>
        <fullName evidence="4">Ig-like domain-containing protein</fullName>
    </recommendedName>
</protein>
<feature type="compositionally biased region" description="Polar residues" evidence="1">
    <location>
        <begin position="500"/>
        <end position="509"/>
    </location>
</feature>
<evidence type="ECO:0000256" key="2">
    <source>
        <dbReference type="SAM" id="Phobius"/>
    </source>
</evidence>
<name>A0ABR3LK44_9TELE</name>
<keyword evidence="2" id="KW-1133">Transmembrane helix</keyword>
<dbReference type="Pfam" id="PF07686">
    <property type="entry name" value="V-set"/>
    <property type="match status" value="1"/>
</dbReference>
<dbReference type="PROSITE" id="PS50835">
    <property type="entry name" value="IG_LIKE"/>
    <property type="match status" value="1"/>
</dbReference>